<dbReference type="AlphaFoldDB" id="A0AAN9RXV1"/>
<keyword evidence="2" id="KW-1185">Reference proteome</keyword>
<dbReference type="Proteomes" id="UP001386955">
    <property type="component" value="Unassembled WGS sequence"/>
</dbReference>
<comment type="caution">
    <text evidence="1">The sequence shown here is derived from an EMBL/GenBank/DDBJ whole genome shotgun (WGS) entry which is preliminary data.</text>
</comment>
<dbReference type="EMBL" id="JAYMYS010000008">
    <property type="protein sequence ID" value="KAK7385266.1"/>
    <property type="molecule type" value="Genomic_DNA"/>
</dbReference>
<sequence length="132" mass="14725">MVKASGRGIVDYLHWLADSLSAFAVVLTYRLSKVLASDSNWVLDLKGLLKCFAFDLTCIRDNNIAKSKFIRVFEDVVIIPSMTTSQLTSLSAITTSTSSTRLIFPLKPMLFKNSPRIQSRDFASSLPEMEKS</sequence>
<evidence type="ECO:0000313" key="1">
    <source>
        <dbReference type="EMBL" id="KAK7385266.1"/>
    </source>
</evidence>
<name>A0AAN9RXV1_PSOTE</name>
<organism evidence="1 2">
    <name type="scientific">Psophocarpus tetragonolobus</name>
    <name type="common">Winged bean</name>
    <name type="synonym">Dolichos tetragonolobus</name>
    <dbReference type="NCBI Taxonomy" id="3891"/>
    <lineage>
        <taxon>Eukaryota</taxon>
        <taxon>Viridiplantae</taxon>
        <taxon>Streptophyta</taxon>
        <taxon>Embryophyta</taxon>
        <taxon>Tracheophyta</taxon>
        <taxon>Spermatophyta</taxon>
        <taxon>Magnoliopsida</taxon>
        <taxon>eudicotyledons</taxon>
        <taxon>Gunneridae</taxon>
        <taxon>Pentapetalae</taxon>
        <taxon>rosids</taxon>
        <taxon>fabids</taxon>
        <taxon>Fabales</taxon>
        <taxon>Fabaceae</taxon>
        <taxon>Papilionoideae</taxon>
        <taxon>50 kb inversion clade</taxon>
        <taxon>NPAAA clade</taxon>
        <taxon>indigoferoid/millettioid clade</taxon>
        <taxon>Phaseoleae</taxon>
        <taxon>Psophocarpus</taxon>
    </lineage>
</organism>
<accession>A0AAN9RXV1</accession>
<gene>
    <name evidence="1" type="ORF">VNO78_30980</name>
</gene>
<evidence type="ECO:0000313" key="2">
    <source>
        <dbReference type="Proteomes" id="UP001386955"/>
    </source>
</evidence>
<proteinExistence type="predicted"/>
<reference evidence="1 2" key="1">
    <citation type="submission" date="2024-01" db="EMBL/GenBank/DDBJ databases">
        <title>The genomes of 5 underutilized Papilionoideae crops provide insights into root nodulation and disease resistanc.</title>
        <authorList>
            <person name="Jiang F."/>
        </authorList>
    </citation>
    <scope>NUCLEOTIDE SEQUENCE [LARGE SCALE GENOMIC DNA]</scope>
    <source>
        <strain evidence="1">DUOXIRENSHENG_FW03</strain>
        <tissue evidence="1">Leaves</tissue>
    </source>
</reference>
<protein>
    <submittedName>
        <fullName evidence="1">Uncharacterized protein</fullName>
    </submittedName>
</protein>